<sequence length="598" mass="64995">MTFNPSMTANLFNVRDTRPHLVNVRGIQLQAGDTRELYRQKIARITLDSMVQFVGLLDAQGTVLDINQVALDGVGIKLSDVEAKPFWTTFWWQVRDEGATLRASIARAAQGEFVRWDAEICGRAGGTETIIIDASLSPVMDSTGKVVFITAEGRDITAQKAQEREIARHREELAREVAQRHRTEAALQSLNATLEQRVHDEVEDRTKAEEQLRQVQKMEAVGRLTGGIAHDFNNMLAVIMGSLNLLQRKLAHGDADVERLANAAIEGTRHAAALTNRLQAFSRQQSLAPERIDPNNLVTGMSDMLARTLGERVRVETVLGAEVGPVMADRAQLENALVNLCINARDAMPDGGTLTLATANAVIDAAEAKNYAIAAGEYVLITTKDAGVGMVPEVMARAFDPFFTTKDVGKGTGLGLSQVYGFVRQSGGHVKVESAPGRGTVVEIYLPRHHGEAIAASAAPAAQRTQVLRGTADEVVMVVEDEPRLRTVSVEALCELGYSVIEAASAHDALRMLGEGRTVSLLFTDVVMPEMSGRELADRARQRVPGLKVLLTTGYTRRAMPRNGALGPDTRLLTKPFSVDQLALRVRQTLDSGTQRTG</sequence>
<evidence type="ECO:0000259" key="11">
    <source>
        <dbReference type="PROSITE" id="PS50109"/>
    </source>
</evidence>
<dbReference type="CDD" id="cd00082">
    <property type="entry name" value="HisKA"/>
    <property type="match status" value="1"/>
</dbReference>
<dbReference type="InterPro" id="IPR011006">
    <property type="entry name" value="CheY-like_superfamily"/>
</dbReference>
<dbReference type="InterPro" id="IPR004358">
    <property type="entry name" value="Sig_transdc_His_kin-like_C"/>
</dbReference>
<evidence type="ECO:0000256" key="3">
    <source>
        <dbReference type="ARBA" id="ARBA00022553"/>
    </source>
</evidence>
<reference evidence="14 15" key="1">
    <citation type="submission" date="2024-03" db="EMBL/GenBank/DDBJ databases">
        <title>Novel species of the genus Variovorax.</title>
        <authorList>
            <person name="Liu Q."/>
            <person name="Xin Y.-H."/>
        </authorList>
    </citation>
    <scope>NUCLEOTIDE SEQUENCE [LARGE SCALE GENOMIC DNA]</scope>
    <source>
        <strain evidence="14 15">KACC 18900</strain>
    </source>
</reference>
<dbReference type="PROSITE" id="PS50110">
    <property type="entry name" value="RESPONSE_REGULATORY"/>
    <property type="match status" value="1"/>
</dbReference>
<feature type="modified residue" description="4-aspartylphosphate" evidence="9">
    <location>
        <position position="525"/>
    </location>
</feature>
<dbReference type="InterPro" id="IPR003594">
    <property type="entry name" value="HATPase_dom"/>
</dbReference>
<dbReference type="InterPro" id="IPR013656">
    <property type="entry name" value="PAS_4"/>
</dbReference>
<dbReference type="InterPro" id="IPR005467">
    <property type="entry name" value="His_kinase_dom"/>
</dbReference>
<dbReference type="InterPro" id="IPR036890">
    <property type="entry name" value="HATPase_C_sf"/>
</dbReference>
<feature type="domain" description="Histidine kinase" evidence="11">
    <location>
        <begin position="227"/>
        <end position="450"/>
    </location>
</feature>
<dbReference type="InterPro" id="IPR000014">
    <property type="entry name" value="PAS"/>
</dbReference>
<dbReference type="PANTHER" id="PTHR43065:SF46">
    <property type="entry name" value="C4-DICARBOXYLATE TRANSPORT SENSOR PROTEIN DCTB"/>
    <property type="match status" value="1"/>
</dbReference>
<dbReference type="InterPro" id="IPR000700">
    <property type="entry name" value="PAS-assoc_C"/>
</dbReference>
<dbReference type="Proteomes" id="UP001385892">
    <property type="component" value="Unassembled WGS sequence"/>
</dbReference>
<dbReference type="RefSeq" id="WP_340343138.1">
    <property type="nucleotide sequence ID" value="NZ_JBBKZT010000006.1"/>
</dbReference>
<keyword evidence="8" id="KW-0902">Two-component regulatory system</keyword>
<comment type="catalytic activity">
    <reaction evidence="1">
        <text>ATP + protein L-histidine = ADP + protein N-phospho-L-histidine.</text>
        <dbReference type="EC" id="2.7.13.3"/>
    </reaction>
</comment>
<accession>A0ABU8WKF8</accession>
<dbReference type="SMART" id="SM00387">
    <property type="entry name" value="HATPase_c"/>
    <property type="match status" value="1"/>
</dbReference>
<dbReference type="Pfam" id="PF00512">
    <property type="entry name" value="HisKA"/>
    <property type="match status" value="1"/>
</dbReference>
<keyword evidence="10" id="KW-0175">Coiled coil</keyword>
<keyword evidence="15" id="KW-1185">Reference proteome</keyword>
<keyword evidence="6" id="KW-0418">Kinase</keyword>
<keyword evidence="7 14" id="KW-0067">ATP-binding</keyword>
<feature type="domain" description="Response regulatory" evidence="12">
    <location>
        <begin position="475"/>
        <end position="590"/>
    </location>
</feature>
<dbReference type="InterPro" id="IPR036097">
    <property type="entry name" value="HisK_dim/P_sf"/>
</dbReference>
<evidence type="ECO:0000256" key="6">
    <source>
        <dbReference type="ARBA" id="ARBA00022777"/>
    </source>
</evidence>
<dbReference type="InterPro" id="IPR003661">
    <property type="entry name" value="HisK_dim/P_dom"/>
</dbReference>
<feature type="coiled-coil region" evidence="10">
    <location>
        <begin position="159"/>
        <end position="211"/>
    </location>
</feature>
<evidence type="ECO:0000259" key="12">
    <source>
        <dbReference type="PROSITE" id="PS50110"/>
    </source>
</evidence>
<dbReference type="SUPFAM" id="SSF52172">
    <property type="entry name" value="CheY-like"/>
    <property type="match status" value="1"/>
</dbReference>
<dbReference type="EMBL" id="JBBKZT010000006">
    <property type="protein sequence ID" value="MEJ8848010.1"/>
    <property type="molecule type" value="Genomic_DNA"/>
</dbReference>
<dbReference type="Gene3D" id="3.40.50.2300">
    <property type="match status" value="1"/>
</dbReference>
<dbReference type="Pfam" id="PF00072">
    <property type="entry name" value="Response_reg"/>
    <property type="match status" value="1"/>
</dbReference>
<evidence type="ECO:0000259" key="13">
    <source>
        <dbReference type="PROSITE" id="PS50113"/>
    </source>
</evidence>
<keyword evidence="5" id="KW-0547">Nucleotide-binding</keyword>
<proteinExistence type="predicted"/>
<protein>
    <recommendedName>
        <fullName evidence="2">histidine kinase</fullName>
        <ecNumber evidence="2">2.7.13.3</ecNumber>
    </recommendedName>
</protein>
<evidence type="ECO:0000313" key="14">
    <source>
        <dbReference type="EMBL" id="MEJ8848010.1"/>
    </source>
</evidence>
<dbReference type="NCBIfam" id="TIGR00229">
    <property type="entry name" value="sensory_box"/>
    <property type="match status" value="1"/>
</dbReference>
<dbReference type="EC" id="2.7.13.3" evidence="2"/>
<dbReference type="SUPFAM" id="SSF55785">
    <property type="entry name" value="PYP-like sensor domain (PAS domain)"/>
    <property type="match status" value="1"/>
</dbReference>
<evidence type="ECO:0000256" key="5">
    <source>
        <dbReference type="ARBA" id="ARBA00022741"/>
    </source>
</evidence>
<dbReference type="SMART" id="SM00388">
    <property type="entry name" value="HisKA"/>
    <property type="match status" value="1"/>
</dbReference>
<dbReference type="InterPro" id="IPR001789">
    <property type="entry name" value="Sig_transdc_resp-reg_receiver"/>
</dbReference>
<dbReference type="InterPro" id="IPR035965">
    <property type="entry name" value="PAS-like_dom_sf"/>
</dbReference>
<dbReference type="CDD" id="cd00130">
    <property type="entry name" value="PAS"/>
    <property type="match status" value="1"/>
</dbReference>
<evidence type="ECO:0000256" key="4">
    <source>
        <dbReference type="ARBA" id="ARBA00022679"/>
    </source>
</evidence>
<dbReference type="Gene3D" id="3.30.565.10">
    <property type="entry name" value="Histidine kinase-like ATPase, C-terminal domain"/>
    <property type="match status" value="1"/>
</dbReference>
<dbReference type="PROSITE" id="PS50113">
    <property type="entry name" value="PAC"/>
    <property type="match status" value="1"/>
</dbReference>
<dbReference type="PROSITE" id="PS50109">
    <property type="entry name" value="HIS_KIN"/>
    <property type="match status" value="1"/>
</dbReference>
<organism evidence="14 15">
    <name type="scientific">Variovorax rhizosphaerae</name>
    <dbReference type="NCBI Taxonomy" id="1836200"/>
    <lineage>
        <taxon>Bacteria</taxon>
        <taxon>Pseudomonadati</taxon>
        <taxon>Pseudomonadota</taxon>
        <taxon>Betaproteobacteria</taxon>
        <taxon>Burkholderiales</taxon>
        <taxon>Comamonadaceae</taxon>
        <taxon>Variovorax</taxon>
    </lineage>
</organism>
<dbReference type="SUPFAM" id="SSF55874">
    <property type="entry name" value="ATPase domain of HSP90 chaperone/DNA topoisomerase II/histidine kinase"/>
    <property type="match status" value="1"/>
</dbReference>
<dbReference type="Pfam" id="PF02518">
    <property type="entry name" value="HATPase_c"/>
    <property type="match status" value="1"/>
</dbReference>
<evidence type="ECO:0000256" key="2">
    <source>
        <dbReference type="ARBA" id="ARBA00012438"/>
    </source>
</evidence>
<dbReference type="Pfam" id="PF08448">
    <property type="entry name" value="PAS_4"/>
    <property type="match status" value="1"/>
</dbReference>
<dbReference type="PANTHER" id="PTHR43065">
    <property type="entry name" value="SENSOR HISTIDINE KINASE"/>
    <property type="match status" value="1"/>
</dbReference>
<dbReference type="GO" id="GO:0005524">
    <property type="term" value="F:ATP binding"/>
    <property type="evidence" value="ECO:0007669"/>
    <property type="project" value="UniProtKB-KW"/>
</dbReference>
<dbReference type="PRINTS" id="PR00344">
    <property type="entry name" value="BCTRLSENSOR"/>
</dbReference>
<keyword evidence="3 9" id="KW-0597">Phosphoprotein</keyword>
<evidence type="ECO:0000256" key="1">
    <source>
        <dbReference type="ARBA" id="ARBA00000085"/>
    </source>
</evidence>
<dbReference type="SMART" id="SM00448">
    <property type="entry name" value="REC"/>
    <property type="match status" value="1"/>
</dbReference>
<gene>
    <name evidence="14" type="ORF">WKW82_15230</name>
</gene>
<keyword evidence="4" id="KW-0808">Transferase</keyword>
<feature type="domain" description="PAC" evidence="13">
    <location>
        <begin position="114"/>
        <end position="168"/>
    </location>
</feature>
<evidence type="ECO:0000256" key="9">
    <source>
        <dbReference type="PROSITE-ProRule" id="PRU00169"/>
    </source>
</evidence>
<dbReference type="SUPFAM" id="SSF47384">
    <property type="entry name" value="Homodimeric domain of signal transducing histidine kinase"/>
    <property type="match status" value="1"/>
</dbReference>
<evidence type="ECO:0000313" key="15">
    <source>
        <dbReference type="Proteomes" id="UP001385892"/>
    </source>
</evidence>
<comment type="caution">
    <text evidence="14">The sequence shown here is derived from an EMBL/GenBank/DDBJ whole genome shotgun (WGS) entry which is preliminary data.</text>
</comment>
<dbReference type="Gene3D" id="3.30.450.20">
    <property type="entry name" value="PAS domain"/>
    <property type="match status" value="1"/>
</dbReference>
<evidence type="ECO:0000256" key="8">
    <source>
        <dbReference type="ARBA" id="ARBA00023012"/>
    </source>
</evidence>
<name>A0ABU8WKF8_9BURK</name>
<evidence type="ECO:0000256" key="10">
    <source>
        <dbReference type="SAM" id="Coils"/>
    </source>
</evidence>
<dbReference type="Gene3D" id="1.10.287.130">
    <property type="match status" value="1"/>
</dbReference>
<evidence type="ECO:0000256" key="7">
    <source>
        <dbReference type="ARBA" id="ARBA00022840"/>
    </source>
</evidence>